<dbReference type="GO" id="GO:0051301">
    <property type="term" value="P:cell division"/>
    <property type="evidence" value="ECO:0007669"/>
    <property type="project" value="UniProtKB-KW"/>
</dbReference>
<dbReference type="EMBL" id="VUMB01000004">
    <property type="protein sequence ID" value="MSS39225.1"/>
    <property type="molecule type" value="Genomic_DNA"/>
</dbReference>
<keyword evidence="4 6" id="KW-1133">Transmembrane helix</keyword>
<keyword evidence="2" id="KW-0132">Cell division</keyword>
<dbReference type="InterPro" id="IPR050487">
    <property type="entry name" value="FtsQ_DivIB"/>
</dbReference>
<dbReference type="AlphaFoldDB" id="A0A844F9X1"/>
<evidence type="ECO:0000313" key="7">
    <source>
        <dbReference type="EMBL" id="MSS39225.1"/>
    </source>
</evidence>
<name>A0A844F9X1_CLOSV</name>
<keyword evidence="5" id="KW-0131">Cell cycle</keyword>
<evidence type="ECO:0000256" key="1">
    <source>
        <dbReference type="ARBA" id="ARBA00022475"/>
    </source>
</evidence>
<protein>
    <recommendedName>
        <fullName evidence="9">POTRA domain protein, FtsQ-type</fullName>
    </recommendedName>
</protein>
<sequence>MGKEKRQKEEKPGKRKKKSHRLYALVVLLLGIAIIALGVLILFYVQKIEISGNEYCTDQEIADTVQSDKYSINTLYILGKYALGYGEQLPCLESMEVGLKAPWVLKVTVKEKPIVGYVRNGEDYAYFDKAGLVVSESSSLIEGLPCIEGIEVKDIKLYKQLRSDDTRIFEEILETSKEVVKYHLSTDRIVCKDDKIYLNIGKVCVSLGKNVSSEQIAQIAPIMEKLGDQEGTLHLENYSETTETITFDIGEFPEEK</sequence>
<evidence type="ECO:0000256" key="3">
    <source>
        <dbReference type="ARBA" id="ARBA00022692"/>
    </source>
</evidence>
<feature type="transmembrane region" description="Helical" evidence="6">
    <location>
        <begin position="21"/>
        <end position="45"/>
    </location>
</feature>
<keyword evidence="1" id="KW-1003">Cell membrane</keyword>
<evidence type="ECO:0000256" key="5">
    <source>
        <dbReference type="ARBA" id="ARBA00023306"/>
    </source>
</evidence>
<keyword evidence="3 6" id="KW-0812">Transmembrane</keyword>
<proteinExistence type="predicted"/>
<gene>
    <name evidence="7" type="ORF">FYJ37_02350</name>
</gene>
<reference evidence="7 8" key="1">
    <citation type="submission" date="2019-08" db="EMBL/GenBank/DDBJ databases">
        <title>In-depth cultivation of the pig gut microbiome towards novel bacterial diversity and tailored functional studies.</title>
        <authorList>
            <person name="Wylensek D."/>
            <person name="Hitch T.C.A."/>
            <person name="Clavel T."/>
        </authorList>
    </citation>
    <scope>NUCLEOTIDE SEQUENCE [LARGE SCALE GENOMIC DNA]</scope>
    <source>
        <strain evidence="7 8">BL-389-WT-3D</strain>
    </source>
</reference>
<dbReference type="PANTHER" id="PTHR37820">
    <property type="entry name" value="CELL DIVISION PROTEIN DIVIB"/>
    <property type="match status" value="1"/>
</dbReference>
<evidence type="ECO:0000313" key="8">
    <source>
        <dbReference type="Proteomes" id="UP000462363"/>
    </source>
</evidence>
<evidence type="ECO:0000256" key="2">
    <source>
        <dbReference type="ARBA" id="ARBA00022618"/>
    </source>
</evidence>
<evidence type="ECO:0008006" key="9">
    <source>
        <dbReference type="Google" id="ProtNLM"/>
    </source>
</evidence>
<comment type="caution">
    <text evidence="7">The sequence shown here is derived from an EMBL/GenBank/DDBJ whole genome shotgun (WGS) entry which is preliminary data.</text>
</comment>
<dbReference type="PANTHER" id="PTHR37820:SF1">
    <property type="entry name" value="CELL DIVISION PROTEIN FTSQ"/>
    <property type="match status" value="1"/>
</dbReference>
<evidence type="ECO:0000256" key="4">
    <source>
        <dbReference type="ARBA" id="ARBA00022989"/>
    </source>
</evidence>
<dbReference type="RefSeq" id="WP_154322774.1">
    <property type="nucleotide sequence ID" value="NZ_CP045695.1"/>
</dbReference>
<organism evidence="7 8">
    <name type="scientific">Clostridium scindens (strain JCM 10418 / VPI 12708)</name>
    <dbReference type="NCBI Taxonomy" id="29347"/>
    <lineage>
        <taxon>Bacteria</taxon>
        <taxon>Bacillati</taxon>
        <taxon>Bacillota</taxon>
        <taxon>Clostridia</taxon>
        <taxon>Lachnospirales</taxon>
        <taxon>Lachnospiraceae</taxon>
    </lineage>
</organism>
<accession>A0A844F9X1</accession>
<keyword evidence="6" id="KW-0472">Membrane</keyword>
<dbReference type="Proteomes" id="UP000462363">
    <property type="component" value="Unassembled WGS sequence"/>
</dbReference>
<dbReference type="GO" id="GO:0005886">
    <property type="term" value="C:plasma membrane"/>
    <property type="evidence" value="ECO:0007669"/>
    <property type="project" value="TreeGrafter"/>
</dbReference>
<evidence type="ECO:0000256" key="6">
    <source>
        <dbReference type="SAM" id="Phobius"/>
    </source>
</evidence>